<name>A0A3R5QX78_9CLOT</name>
<dbReference type="RefSeq" id="WP_128215088.1">
    <property type="nucleotide sequence ID" value="NZ_CP025746.1"/>
</dbReference>
<feature type="transmembrane region" description="Helical" evidence="1">
    <location>
        <begin position="68"/>
        <end position="101"/>
    </location>
</feature>
<keyword evidence="1" id="KW-1133">Transmembrane helix</keyword>
<dbReference type="AlphaFoldDB" id="A0A3R5QX78"/>
<dbReference type="Proteomes" id="UP000286268">
    <property type="component" value="Chromosome"/>
</dbReference>
<proteinExistence type="predicted"/>
<feature type="transmembrane region" description="Helical" evidence="1">
    <location>
        <begin position="140"/>
        <end position="161"/>
    </location>
</feature>
<keyword evidence="1" id="KW-0812">Transmembrane</keyword>
<organism evidence="2 3">
    <name type="scientific">Clostridium manihotivorum</name>
    <dbReference type="NCBI Taxonomy" id="2320868"/>
    <lineage>
        <taxon>Bacteria</taxon>
        <taxon>Bacillati</taxon>
        <taxon>Bacillota</taxon>
        <taxon>Clostridia</taxon>
        <taxon>Eubacteriales</taxon>
        <taxon>Clostridiaceae</taxon>
        <taxon>Clostridium</taxon>
    </lineage>
</organism>
<sequence>MRDYSSRLTSIAIITALLIVGGGFIYTASYILGSSPIFEIALISLYFSTLLYLLLVRCPHIGTTSVISLVLGVILSVFNTDLLLIITVTGIIFDIVNYIIFRGYGPGIMLIITVAFYPLLTVIVAFLLSKSAAHFINSNSLIFSIGAFAIGILGGFLGSYLDSKYIHVDKLEKVI</sequence>
<dbReference type="OrthoDB" id="1953360at2"/>
<dbReference type="EMBL" id="CP025746">
    <property type="protein sequence ID" value="QAA34373.1"/>
    <property type="molecule type" value="Genomic_DNA"/>
</dbReference>
<accession>A0A3R5QX78</accession>
<reference evidence="2 3" key="1">
    <citation type="submission" date="2018-01" db="EMBL/GenBank/DDBJ databases">
        <title>Genome Sequencing and Assembly of Anaerobacter polyendosporus strain CT4.</title>
        <authorList>
            <person name="Tachaapaikoon C."/>
            <person name="Sutheeworapong S."/>
            <person name="Jenjaroenpun P."/>
            <person name="Wongsurawat T."/>
            <person name="Nookeaw I."/>
            <person name="Cheawchanlertfa P."/>
            <person name="Kosugi A."/>
            <person name="Cheevadhanarak S."/>
            <person name="Ratanakhanokchai K."/>
        </authorList>
    </citation>
    <scope>NUCLEOTIDE SEQUENCE [LARGE SCALE GENOMIC DNA]</scope>
    <source>
        <strain evidence="2 3">CT4</strain>
    </source>
</reference>
<feature type="transmembrane region" description="Helical" evidence="1">
    <location>
        <begin position="37"/>
        <end position="56"/>
    </location>
</feature>
<protein>
    <submittedName>
        <fullName evidence="2">Uncharacterized protein</fullName>
    </submittedName>
</protein>
<evidence type="ECO:0000313" key="3">
    <source>
        <dbReference type="Proteomes" id="UP000286268"/>
    </source>
</evidence>
<dbReference type="KEGG" id="cmah:C1I91_23540"/>
<evidence type="ECO:0000313" key="2">
    <source>
        <dbReference type="EMBL" id="QAA34373.1"/>
    </source>
</evidence>
<gene>
    <name evidence="2" type="ORF">C1I91_23540</name>
</gene>
<keyword evidence="3" id="KW-1185">Reference proteome</keyword>
<evidence type="ECO:0000256" key="1">
    <source>
        <dbReference type="SAM" id="Phobius"/>
    </source>
</evidence>
<keyword evidence="1" id="KW-0472">Membrane</keyword>
<feature type="transmembrane region" description="Helical" evidence="1">
    <location>
        <begin position="107"/>
        <end position="128"/>
    </location>
</feature>
<feature type="transmembrane region" description="Helical" evidence="1">
    <location>
        <begin position="12"/>
        <end position="31"/>
    </location>
</feature>